<proteinExistence type="predicted"/>
<evidence type="ECO:0000313" key="3">
    <source>
        <dbReference type="Proteomes" id="UP000696280"/>
    </source>
</evidence>
<evidence type="ECO:0000313" key="2">
    <source>
        <dbReference type="EMBL" id="CAG8955199.1"/>
    </source>
</evidence>
<dbReference type="AlphaFoldDB" id="A0A9N9KWK4"/>
<protein>
    <submittedName>
        <fullName evidence="2">Uncharacterized protein</fullName>
    </submittedName>
</protein>
<feature type="region of interest" description="Disordered" evidence="1">
    <location>
        <begin position="146"/>
        <end position="220"/>
    </location>
</feature>
<name>A0A9N9KWK4_9HELO</name>
<gene>
    <name evidence="2" type="ORF">HYFRA_00007215</name>
</gene>
<feature type="compositionally biased region" description="Polar residues" evidence="1">
    <location>
        <begin position="177"/>
        <end position="191"/>
    </location>
</feature>
<dbReference type="Proteomes" id="UP000696280">
    <property type="component" value="Unassembled WGS sequence"/>
</dbReference>
<comment type="caution">
    <text evidence="2">The sequence shown here is derived from an EMBL/GenBank/DDBJ whole genome shotgun (WGS) entry which is preliminary data.</text>
</comment>
<sequence>MYCPIRDQYVPMLAPPQQANQVNQVITPNKRGRGLARICTCGCGQALPRTVLRDHAITRWKAAGILTPTELEFYEQKIWRERTNLIVPCVCGCKEKLTRREIKWHIFLRLLREGKLYEIEAKTLEELHKAEDNKVAIQDKRRAKKRFAKATAPGRIWQTTPVPVEEEGHSRDASVGNPKSTQLPEDQQNDGYDTDATVDDPNCPQSPKAPQKPAKKNKELVFVFYNPHSK</sequence>
<dbReference type="EMBL" id="CAJVRL010000060">
    <property type="protein sequence ID" value="CAG8955199.1"/>
    <property type="molecule type" value="Genomic_DNA"/>
</dbReference>
<keyword evidence="3" id="KW-1185">Reference proteome</keyword>
<accession>A0A9N9KWK4</accession>
<evidence type="ECO:0000256" key="1">
    <source>
        <dbReference type="SAM" id="MobiDB-lite"/>
    </source>
</evidence>
<organism evidence="2 3">
    <name type="scientific">Hymenoscyphus fraxineus</name>
    <dbReference type="NCBI Taxonomy" id="746836"/>
    <lineage>
        <taxon>Eukaryota</taxon>
        <taxon>Fungi</taxon>
        <taxon>Dikarya</taxon>
        <taxon>Ascomycota</taxon>
        <taxon>Pezizomycotina</taxon>
        <taxon>Leotiomycetes</taxon>
        <taxon>Helotiales</taxon>
        <taxon>Helotiaceae</taxon>
        <taxon>Hymenoscyphus</taxon>
    </lineage>
</organism>
<reference evidence="2" key="1">
    <citation type="submission" date="2021-07" db="EMBL/GenBank/DDBJ databases">
        <authorList>
            <person name="Durling M."/>
        </authorList>
    </citation>
    <scope>NUCLEOTIDE SEQUENCE</scope>
</reference>